<dbReference type="InterPro" id="IPR053136">
    <property type="entry name" value="UTP_pyrophosphatase-like"/>
</dbReference>
<dbReference type="AlphaFoldDB" id="A0A1Y6BE79"/>
<feature type="domain" description="YgjP-like metallopeptidase" evidence="1">
    <location>
        <begin position="21"/>
        <end position="222"/>
    </location>
</feature>
<dbReference type="InterPro" id="IPR002725">
    <property type="entry name" value="YgjP-like_metallopeptidase"/>
</dbReference>
<sequence length="230" mass="26216">MILSLPEADIPVALIRRARQSIGIRIKQGRVELIAHPAVPMSTLQAVLDKRRDWIRQHWLEQQRRCAELAAQPRQLRLAGEPLDIVYIAGQRPAARIDGRILQVAGVAAHERERFDATVAAWLKREAARRFPARLAEVARHSRRQPASLSLSSARTRWGSCSASGAIRLNWRLVQAPPHILDYVLAHELAHLVHMNHSAAFWSETERMFPQWRAARQWLKQHGDTLFAFG</sequence>
<organism evidence="2 3">
    <name type="scientific">Pseudogulbenkiania subflava DSM 22618</name>
    <dbReference type="NCBI Taxonomy" id="1123014"/>
    <lineage>
        <taxon>Bacteria</taxon>
        <taxon>Pseudomonadati</taxon>
        <taxon>Pseudomonadota</taxon>
        <taxon>Betaproteobacteria</taxon>
        <taxon>Neisseriales</taxon>
        <taxon>Chromobacteriaceae</taxon>
        <taxon>Pseudogulbenkiania</taxon>
    </lineage>
</organism>
<protein>
    <recommendedName>
        <fullName evidence="1">YgjP-like metallopeptidase domain-containing protein</fullName>
    </recommendedName>
</protein>
<evidence type="ECO:0000313" key="3">
    <source>
        <dbReference type="Proteomes" id="UP000192920"/>
    </source>
</evidence>
<keyword evidence="3" id="KW-1185">Reference proteome</keyword>
<dbReference type="STRING" id="1123014.SAMN02745746_00566"/>
<evidence type="ECO:0000313" key="2">
    <source>
        <dbReference type="EMBL" id="SME98956.1"/>
    </source>
</evidence>
<dbReference type="Proteomes" id="UP000192920">
    <property type="component" value="Unassembled WGS sequence"/>
</dbReference>
<gene>
    <name evidence="2" type="ORF">SAMN02745746_00566</name>
</gene>
<evidence type="ECO:0000259" key="1">
    <source>
        <dbReference type="Pfam" id="PF01863"/>
    </source>
</evidence>
<dbReference type="CDD" id="cd07344">
    <property type="entry name" value="M48_yhfN_like"/>
    <property type="match status" value="1"/>
</dbReference>
<dbReference type="Pfam" id="PF01863">
    <property type="entry name" value="YgjP-like"/>
    <property type="match status" value="1"/>
</dbReference>
<reference evidence="3" key="1">
    <citation type="submission" date="2017-04" db="EMBL/GenBank/DDBJ databases">
        <authorList>
            <person name="Varghese N."/>
            <person name="Submissions S."/>
        </authorList>
    </citation>
    <scope>NUCLEOTIDE SEQUENCE [LARGE SCALE GENOMIC DNA]</scope>
    <source>
        <strain evidence="3">DSM 22618</strain>
    </source>
</reference>
<proteinExistence type="predicted"/>
<accession>A0A1Y6BE79</accession>
<dbReference type="PANTHER" id="PTHR30399">
    <property type="entry name" value="UNCHARACTERIZED PROTEIN YGJP"/>
    <property type="match status" value="1"/>
</dbReference>
<dbReference type="Gene3D" id="3.30.2010.10">
    <property type="entry name" value="Metalloproteases ('zincins'), catalytic domain"/>
    <property type="match status" value="1"/>
</dbReference>
<dbReference type="PANTHER" id="PTHR30399:SF1">
    <property type="entry name" value="UTP PYROPHOSPHATASE"/>
    <property type="match status" value="1"/>
</dbReference>
<dbReference type="EMBL" id="FXAG01000002">
    <property type="protein sequence ID" value="SME98956.1"/>
    <property type="molecule type" value="Genomic_DNA"/>
</dbReference>
<name>A0A1Y6BE79_9NEIS</name>
<dbReference type="RefSeq" id="WP_085274922.1">
    <property type="nucleotide sequence ID" value="NZ_FXAG01000002.1"/>
</dbReference>